<dbReference type="OrthoDB" id="2288358at2759"/>
<proteinExistence type="predicted"/>
<evidence type="ECO:0000256" key="2">
    <source>
        <dbReference type="PROSITE-ProRule" id="PRU00850"/>
    </source>
</evidence>
<evidence type="ECO:0000256" key="1">
    <source>
        <dbReference type="ARBA" id="ARBA00023125"/>
    </source>
</evidence>
<feature type="DNA-binding region" description="NDT80" evidence="2">
    <location>
        <begin position="232"/>
        <end position="481"/>
    </location>
</feature>
<name>A0A8H6L9Y3_9LECA</name>
<feature type="region of interest" description="Disordered" evidence="3">
    <location>
        <begin position="374"/>
        <end position="406"/>
    </location>
</feature>
<evidence type="ECO:0000313" key="5">
    <source>
        <dbReference type="EMBL" id="KAF6240979.1"/>
    </source>
</evidence>
<feature type="compositionally biased region" description="Low complexity" evidence="3">
    <location>
        <begin position="537"/>
        <end position="548"/>
    </location>
</feature>
<evidence type="ECO:0000256" key="3">
    <source>
        <dbReference type="SAM" id="MobiDB-lite"/>
    </source>
</evidence>
<feature type="region of interest" description="Disordered" evidence="3">
    <location>
        <begin position="477"/>
        <end position="562"/>
    </location>
</feature>
<dbReference type="InterPro" id="IPR024061">
    <property type="entry name" value="NDT80_DNA-bd_dom"/>
</dbReference>
<dbReference type="RefSeq" id="XP_037170227.1">
    <property type="nucleotide sequence ID" value="XM_037302720.1"/>
</dbReference>
<dbReference type="GO" id="GO:0045944">
    <property type="term" value="P:positive regulation of transcription by RNA polymerase II"/>
    <property type="evidence" value="ECO:0007669"/>
    <property type="project" value="TreeGrafter"/>
</dbReference>
<dbReference type="Pfam" id="PF05224">
    <property type="entry name" value="NDT80_PhoG"/>
    <property type="match status" value="1"/>
</dbReference>
<gene>
    <name evidence="5" type="ORF">HO173_000772</name>
</gene>
<protein>
    <recommendedName>
        <fullName evidence="4">NDT80 domain-containing protein</fullName>
    </recommendedName>
</protein>
<feature type="compositionally biased region" description="Basic and acidic residues" evidence="3">
    <location>
        <begin position="496"/>
        <end position="516"/>
    </location>
</feature>
<organism evidence="5 6">
    <name type="scientific">Letharia columbiana</name>
    <dbReference type="NCBI Taxonomy" id="112416"/>
    <lineage>
        <taxon>Eukaryota</taxon>
        <taxon>Fungi</taxon>
        <taxon>Dikarya</taxon>
        <taxon>Ascomycota</taxon>
        <taxon>Pezizomycotina</taxon>
        <taxon>Lecanoromycetes</taxon>
        <taxon>OSLEUM clade</taxon>
        <taxon>Lecanoromycetidae</taxon>
        <taxon>Lecanorales</taxon>
        <taxon>Lecanorineae</taxon>
        <taxon>Parmeliaceae</taxon>
        <taxon>Letharia</taxon>
    </lineage>
</organism>
<dbReference type="GO" id="GO:0003677">
    <property type="term" value="F:DNA binding"/>
    <property type="evidence" value="ECO:0007669"/>
    <property type="project" value="UniProtKB-KW"/>
</dbReference>
<dbReference type="GO" id="GO:0051321">
    <property type="term" value="P:meiotic cell cycle"/>
    <property type="evidence" value="ECO:0007669"/>
    <property type="project" value="TreeGrafter"/>
</dbReference>
<keyword evidence="6" id="KW-1185">Reference proteome</keyword>
<feature type="compositionally biased region" description="Basic and acidic residues" evidence="3">
    <location>
        <begin position="374"/>
        <end position="386"/>
    </location>
</feature>
<keyword evidence="1 2" id="KW-0238">DNA-binding</keyword>
<dbReference type="AlphaFoldDB" id="A0A8H6L9Y3"/>
<dbReference type="GO" id="GO:0003700">
    <property type="term" value="F:DNA-binding transcription factor activity"/>
    <property type="evidence" value="ECO:0007669"/>
    <property type="project" value="UniProtKB-UniRule"/>
</dbReference>
<dbReference type="PANTHER" id="PTHR35144">
    <property type="entry name" value="MEIOSIS-SPECIFIC TRANSCRIPTION FACTOR NDT80"/>
    <property type="match status" value="1"/>
</dbReference>
<dbReference type="EMBL" id="JACCJC010000002">
    <property type="protein sequence ID" value="KAF6240979.1"/>
    <property type="molecule type" value="Genomic_DNA"/>
</dbReference>
<dbReference type="GeneID" id="59282450"/>
<feature type="domain" description="NDT80" evidence="4">
    <location>
        <begin position="232"/>
        <end position="481"/>
    </location>
</feature>
<dbReference type="SUPFAM" id="SSF49417">
    <property type="entry name" value="p53-like transcription factors"/>
    <property type="match status" value="1"/>
</dbReference>
<accession>A0A8H6L9Y3</accession>
<evidence type="ECO:0000259" key="4">
    <source>
        <dbReference type="PROSITE" id="PS51517"/>
    </source>
</evidence>
<evidence type="ECO:0000313" key="6">
    <source>
        <dbReference type="Proteomes" id="UP000578531"/>
    </source>
</evidence>
<dbReference type="Proteomes" id="UP000578531">
    <property type="component" value="Unassembled WGS sequence"/>
</dbReference>
<dbReference type="GO" id="GO:0000228">
    <property type="term" value="C:nuclear chromosome"/>
    <property type="evidence" value="ECO:0007669"/>
    <property type="project" value="TreeGrafter"/>
</dbReference>
<dbReference type="PANTHER" id="PTHR35144:SF2">
    <property type="entry name" value="MEIOSIS-SPECIFIC TRANSCRIPTION FACTOR NDT80"/>
    <property type="match status" value="1"/>
</dbReference>
<sequence>MDPTQNNFPHHGHIKDEPVHMYKQEPVQEMRLAAIQPEHGARWANSLQPAGLRQTLAASFHDAHDMGMGRNRIHAVLNEASSPLPHQSASNGNTFHIPPFRCLAETAGAGEYNLSSPSMMPVMQARQEDRYMPHYLCQAPPHMPPDGAFLSSNHLPLRNPSRPAGQCDLPRFSLQGSAYAIESGLGYPLDMPPPRVRPHTLDPSRLLHRQSPMPNLRAESVSESEFEMDDAGESDRAWGQQLDYDDAAGWGRHPDTIGLGAPGFRDTKTKGDMRDAAGVRVRVKMSSKFVLKKRAARQRDCWILYRRNYFGIQSSYNLQPITDSSPDETLFLYRNNHKPEPIKTLLMCMRGVVETEEGSEIKIVVFNAKRKPLHEGKDPPQIEPKRMKPLAGSNRHYTKSTGDRQDHINVPMNHTFHRNQFRAATQNNGARRTEQQFYHILIELKAEIIVDGVSRLFTVASQMSEPLVVRGRCPLSFKEKDCKDGDPNRKGRKRPRDRDGNEKKGGSTTHSQKEGQTKGASRGSCNKTGDSHRRSTRTSSHLTASHTSVDGEGSSGDRLSIG</sequence>
<dbReference type="Gene3D" id="2.60.40.1390">
    <property type="entry name" value="NDT80 DNA-binding domain"/>
    <property type="match status" value="1"/>
</dbReference>
<feature type="compositionally biased region" description="Basic and acidic residues" evidence="3">
    <location>
        <begin position="477"/>
        <end position="489"/>
    </location>
</feature>
<dbReference type="PROSITE" id="PS51517">
    <property type="entry name" value="NDT80"/>
    <property type="match status" value="1"/>
</dbReference>
<dbReference type="InterPro" id="IPR008967">
    <property type="entry name" value="p53-like_TF_DNA-bd_sf"/>
</dbReference>
<comment type="caution">
    <text evidence="5">The sequence shown here is derived from an EMBL/GenBank/DDBJ whole genome shotgun (WGS) entry which is preliminary data.</text>
</comment>
<reference evidence="5 6" key="1">
    <citation type="journal article" date="2020" name="Genomics">
        <title>Complete, high-quality genomes from long-read metagenomic sequencing of two wolf lichen thalli reveals enigmatic genome architecture.</title>
        <authorList>
            <person name="McKenzie S.K."/>
            <person name="Walston R.F."/>
            <person name="Allen J.L."/>
        </authorList>
    </citation>
    <scope>NUCLEOTIDE SEQUENCE [LARGE SCALE GENOMIC DNA]</scope>
    <source>
        <strain evidence="5">WasteWater2</strain>
    </source>
</reference>
<dbReference type="InterPro" id="IPR037141">
    <property type="entry name" value="NDT80_DNA-bd_dom_sf"/>
</dbReference>
<dbReference type="InterPro" id="IPR052605">
    <property type="entry name" value="Fungal_trans_regulator"/>
</dbReference>